<feature type="compositionally biased region" description="Basic residues" evidence="1">
    <location>
        <begin position="172"/>
        <end position="190"/>
    </location>
</feature>
<feature type="domain" description="SEA" evidence="3">
    <location>
        <begin position="309"/>
        <end position="416"/>
    </location>
</feature>
<dbReference type="AlphaFoldDB" id="A0A8W8IHY4"/>
<proteinExistence type="predicted"/>
<dbReference type="Proteomes" id="UP000005408">
    <property type="component" value="Unassembled WGS sequence"/>
</dbReference>
<dbReference type="PROSITE" id="PS50024">
    <property type="entry name" value="SEA"/>
    <property type="match status" value="1"/>
</dbReference>
<keyword evidence="2" id="KW-1133">Transmembrane helix</keyword>
<dbReference type="EnsemblMetazoa" id="G14051.1">
    <property type="protein sequence ID" value="G14051.1:cds"/>
    <property type="gene ID" value="G14051"/>
</dbReference>
<protein>
    <recommendedName>
        <fullName evidence="3">SEA domain-containing protein</fullName>
    </recommendedName>
</protein>
<dbReference type="Pfam" id="PF01390">
    <property type="entry name" value="SEA"/>
    <property type="match status" value="1"/>
</dbReference>
<accession>A0A8W8IHY4</accession>
<dbReference type="SUPFAM" id="SSF82671">
    <property type="entry name" value="SEA domain"/>
    <property type="match status" value="1"/>
</dbReference>
<feature type="region of interest" description="Disordered" evidence="1">
    <location>
        <begin position="107"/>
        <end position="197"/>
    </location>
</feature>
<feature type="compositionally biased region" description="Polar residues" evidence="1">
    <location>
        <begin position="121"/>
        <end position="130"/>
    </location>
</feature>
<evidence type="ECO:0000259" key="3">
    <source>
        <dbReference type="PROSITE" id="PS50024"/>
    </source>
</evidence>
<feature type="compositionally biased region" description="Basic and acidic residues" evidence="1">
    <location>
        <begin position="161"/>
        <end position="171"/>
    </location>
</feature>
<evidence type="ECO:0000256" key="2">
    <source>
        <dbReference type="SAM" id="Phobius"/>
    </source>
</evidence>
<reference evidence="4" key="1">
    <citation type="submission" date="2022-08" db="UniProtKB">
        <authorList>
            <consortium name="EnsemblMetazoa"/>
        </authorList>
    </citation>
    <scope>IDENTIFICATION</scope>
    <source>
        <strain evidence="4">05x7-T-G4-1.051#20</strain>
    </source>
</reference>
<organism evidence="4 5">
    <name type="scientific">Magallana gigas</name>
    <name type="common">Pacific oyster</name>
    <name type="synonym">Crassostrea gigas</name>
    <dbReference type="NCBI Taxonomy" id="29159"/>
    <lineage>
        <taxon>Eukaryota</taxon>
        <taxon>Metazoa</taxon>
        <taxon>Spiralia</taxon>
        <taxon>Lophotrochozoa</taxon>
        <taxon>Mollusca</taxon>
        <taxon>Bivalvia</taxon>
        <taxon>Autobranchia</taxon>
        <taxon>Pteriomorphia</taxon>
        <taxon>Ostreida</taxon>
        <taxon>Ostreoidea</taxon>
        <taxon>Ostreidae</taxon>
        <taxon>Magallana</taxon>
    </lineage>
</organism>
<name>A0A8W8IHY4_MAGGI</name>
<evidence type="ECO:0000256" key="1">
    <source>
        <dbReference type="SAM" id="MobiDB-lite"/>
    </source>
</evidence>
<keyword evidence="2" id="KW-0812">Transmembrane</keyword>
<feature type="compositionally biased region" description="Polar residues" evidence="1">
    <location>
        <begin position="147"/>
        <end position="160"/>
    </location>
</feature>
<evidence type="ECO:0000313" key="5">
    <source>
        <dbReference type="Proteomes" id="UP000005408"/>
    </source>
</evidence>
<sequence>MGTPNWATYFDGVEPDYPGRVREERDYGYCPKQTQDTRRRKQGVVLPEDAFTLQDLEIIPSATGGHFTSGLINRTSGSLPRSPLQSPNYSSSSVFSDFQCSSPVSVNQGRALPPIPVEGTGSKNSGSVRSCNGRFPSRNPLEMKLSPTYSNRELPNIPTDQRQHSLNDSKSNRKKRHGGKSSSRTRKKPGHHEQEPDVVLTVTARNKRHTHRSHHPEMLNNNIDDGFISAFATKKPLESTLSRERAAKEAEKITVPLRSRMRKSRKRCLVPMVIITILILSGLLSAVIFILVNPIQKDSSSSQEKDGLGMIQAITHMRVLNKPFVIQMSNSSSVEFLQFSSVFEDDINEVFLRSNISTYFYGTNVDALRNGSIYTHSDIFFQDAEPLRDPSVFVSTLRDSSSPITYKSIKAVRFGDNIVDYNSIHVDLSFITVDKYPEKPTLKGETEVMHAIEESTKPKSPSSNIPETNEKAKAPFFIPDFRRKKPPIRMQLPTTAPSVVEGGEPEVIKQEPEIEPKQNKIRPEKETTMTPVVTQTISTPNPTTFSSTIHSAGIGKCFVYRICLLSV</sequence>
<feature type="transmembrane region" description="Helical" evidence="2">
    <location>
        <begin position="268"/>
        <end position="292"/>
    </location>
</feature>
<keyword evidence="5" id="KW-1185">Reference proteome</keyword>
<dbReference type="InterPro" id="IPR036364">
    <property type="entry name" value="SEA_dom_sf"/>
</dbReference>
<dbReference type="InterPro" id="IPR000082">
    <property type="entry name" value="SEA_dom"/>
</dbReference>
<evidence type="ECO:0000313" key="4">
    <source>
        <dbReference type="EnsemblMetazoa" id="G14051.1:cds"/>
    </source>
</evidence>
<dbReference type="Gene3D" id="3.30.70.960">
    <property type="entry name" value="SEA domain"/>
    <property type="match status" value="1"/>
</dbReference>
<keyword evidence="2" id="KW-0472">Membrane</keyword>